<dbReference type="EMBL" id="QRTC01000001">
    <property type="protein sequence ID" value="RGQ44810.1"/>
    <property type="molecule type" value="Genomic_DNA"/>
</dbReference>
<evidence type="ECO:0000313" key="3">
    <source>
        <dbReference type="Proteomes" id="UP000284751"/>
    </source>
</evidence>
<comment type="caution">
    <text evidence="2">The sequence shown here is derived from an EMBL/GenBank/DDBJ whole genome shotgun (WGS) entry which is preliminary data.</text>
</comment>
<dbReference type="Pfam" id="PF12652">
    <property type="entry name" value="CotJB"/>
    <property type="match status" value="1"/>
</dbReference>
<name>A0A412B1D6_9FIRM</name>
<organism evidence="2 3">
    <name type="scientific">[Clostridium] leptum</name>
    <dbReference type="NCBI Taxonomy" id="1535"/>
    <lineage>
        <taxon>Bacteria</taxon>
        <taxon>Bacillati</taxon>
        <taxon>Bacillota</taxon>
        <taxon>Clostridia</taxon>
        <taxon>Eubacteriales</taxon>
        <taxon>Oscillospiraceae</taxon>
        <taxon>Oscillospiraceae incertae sedis</taxon>
    </lineage>
</organism>
<gene>
    <name evidence="2" type="ORF">DWY99_00540</name>
</gene>
<accession>A0A412B1D6</accession>
<dbReference type="Proteomes" id="UP000284751">
    <property type="component" value="Unassembled WGS sequence"/>
</dbReference>
<keyword evidence="2" id="KW-0167">Capsid protein</keyword>
<evidence type="ECO:0000313" key="2">
    <source>
        <dbReference type="EMBL" id="RGQ44810.1"/>
    </source>
</evidence>
<proteinExistence type="predicted"/>
<protein>
    <submittedName>
        <fullName evidence="2">Spore coat protein CotJB</fullName>
    </submittedName>
</protein>
<evidence type="ECO:0000259" key="1">
    <source>
        <dbReference type="Pfam" id="PF12652"/>
    </source>
</evidence>
<dbReference type="AlphaFoldDB" id="A0A412B1D6"/>
<feature type="domain" description="Protein CotJB" evidence="1">
    <location>
        <begin position="5"/>
        <end position="79"/>
    </location>
</feature>
<dbReference type="InterPro" id="IPR024207">
    <property type="entry name" value="CotJB_dom"/>
</dbReference>
<keyword evidence="2" id="KW-0946">Virion</keyword>
<sequence length="87" mass="10379">MNEREKLLKRIAAEDFAVIELHMFMDSHPNNKEAAMKLKEHDMKSQMLRKEFEETYGPLMANQIQANRWAWISDPWPWDVDCEKGDL</sequence>
<dbReference type="InterPro" id="IPR016571">
    <property type="entry name" value="Spore_coat_assembly_CotJB"/>
</dbReference>
<reference evidence="2 3" key="1">
    <citation type="submission" date="2018-08" db="EMBL/GenBank/DDBJ databases">
        <title>A genome reference for cultivated species of the human gut microbiota.</title>
        <authorList>
            <person name="Zou Y."/>
            <person name="Xue W."/>
            <person name="Luo G."/>
        </authorList>
    </citation>
    <scope>NUCLEOTIDE SEQUENCE [LARGE SCALE GENOMIC DNA]</scope>
    <source>
        <strain evidence="2 3">AF28-26</strain>
    </source>
</reference>
<dbReference type="PIRSF" id="PIRSF010606">
    <property type="entry name" value="Spore_coat_CotJB"/>
    <property type="match status" value="1"/>
</dbReference>